<dbReference type="PANTHER" id="PTHR10788:SF106">
    <property type="entry name" value="BCDNA.GH08860"/>
    <property type="match status" value="1"/>
</dbReference>
<dbReference type="Pfam" id="PF05116">
    <property type="entry name" value="S6PP"/>
    <property type="match status" value="1"/>
</dbReference>
<dbReference type="PANTHER" id="PTHR10788">
    <property type="entry name" value="TREHALOSE-6-PHOSPHATE SYNTHASE"/>
    <property type="match status" value="1"/>
</dbReference>
<dbReference type="Gene3D" id="3.40.50.2000">
    <property type="entry name" value="Glycogen Phosphorylase B"/>
    <property type="match status" value="2"/>
</dbReference>
<dbReference type="SFLD" id="SFLDS00003">
    <property type="entry name" value="Haloacid_Dehalogenase"/>
    <property type="match status" value="1"/>
</dbReference>
<dbReference type="SFLD" id="SFLDG01141">
    <property type="entry name" value="C2.B.1:_Sucrose_Phosphatase_Li"/>
    <property type="match status" value="1"/>
</dbReference>
<comment type="similarity">
    <text evidence="1">Belongs to the glycosyltransferase 20 family.</text>
</comment>
<dbReference type="InterPro" id="IPR012764">
    <property type="entry name" value="Gluc_glyc_Psyn"/>
</dbReference>
<dbReference type="GO" id="GO:0033828">
    <property type="term" value="F:glucosylglycerol-phosphate synthase activity"/>
    <property type="evidence" value="ECO:0007669"/>
    <property type="project" value="UniProtKB-EC"/>
</dbReference>
<keyword evidence="3" id="KW-0808">Transferase</keyword>
<evidence type="ECO:0000259" key="2">
    <source>
        <dbReference type="Pfam" id="PF05116"/>
    </source>
</evidence>
<dbReference type="Gene3D" id="3.90.1070.10">
    <property type="match status" value="1"/>
</dbReference>
<keyword evidence="3" id="KW-0328">Glycosyltransferase</keyword>
<feature type="domain" description="Sucrose phosphatase-like" evidence="2">
    <location>
        <begin position="2"/>
        <end position="228"/>
    </location>
</feature>
<comment type="caution">
    <text evidence="3">The sequence shown here is derived from an EMBL/GenBank/DDBJ whole genome shotgun (WGS) entry which is preliminary data.</text>
</comment>
<dbReference type="Proteomes" id="UP001597205">
    <property type="component" value="Unassembled WGS sequence"/>
</dbReference>
<dbReference type="EMBL" id="JBHTKY010000032">
    <property type="protein sequence ID" value="MFD1167198.1"/>
    <property type="molecule type" value="Genomic_DNA"/>
</dbReference>
<dbReference type="RefSeq" id="WP_380898382.1">
    <property type="nucleotide sequence ID" value="NZ_JBHTKY010000032.1"/>
</dbReference>
<dbReference type="InterPro" id="IPR006379">
    <property type="entry name" value="HAD-SF_hydro_IIB"/>
</dbReference>
<accession>A0ABW3RPS8</accession>
<dbReference type="InterPro" id="IPR001830">
    <property type="entry name" value="Glyco_trans_20"/>
</dbReference>
<dbReference type="Gene3D" id="3.40.50.1000">
    <property type="entry name" value="HAD superfamily/HAD-like"/>
    <property type="match status" value="1"/>
</dbReference>
<dbReference type="SUPFAM" id="SSF53756">
    <property type="entry name" value="UDP-Glycosyltransferase/glycogen phosphorylase"/>
    <property type="match status" value="1"/>
</dbReference>
<evidence type="ECO:0000313" key="3">
    <source>
        <dbReference type="EMBL" id="MFD1167198.1"/>
    </source>
</evidence>
<protein>
    <submittedName>
        <fullName evidence="3">Glucosylglycerol-phosphate synthase</fullName>
        <ecNumber evidence="3">2.4.1.213</ecNumber>
    </submittedName>
</protein>
<sequence>MLLATDLDGTFLGGKMEDRLNLYKTIKKNKDIKLVFVTGRGLESVIPLLNDPIIPTPDYIIADVGSTLVNGRTLESIEPIQGEIEAKWPSVYKIQHALADITTLQYQDVPQQRRCSYYYNGDTDLNQVKEIAERFGCDVITSVDKYLDLLPKDVNKGSTLLKLTDYLHISPEEVLVAGDTLNDLSLYGVGFHGVAVGGSEIGLVNELKDNPKAYLAESKGAGGILESIMQNPLFKKFIDHEKERIIPKSSTSKNQLVMVYHRLPFERTEVNGEIIRSKPKSPNGIIPSLLGLFEKGRSGIWIGEEVYQEGKEPYKNEMVDVERYPNLMAATISLSKKDIDRFYRVFSKEAFWPTIFSFVEKAKFNYDDWEHYLKINRIFAERIAQEADEGALVWIHEYNLWMVPAFLKPLRPDLKIGFFHHTAFPAADIFNILPWRREIIGSLLLCDFISFHIPRYVENFIDVLRSHTPFKVLKKVSVAKQFLTYSSALGVEQMTKLIEVDGRKIRLGAQPVGINFHLIEKILQKKEIQEKISHFKEDKERRGVKRIVSIERLDYVKGPLEKIKAFGAFLKEYPEYRGKVELVNVCTPPSQGMKIYDQIQDKVNQAIGEINGKYATMDWTPIQYFFQALPFEDVIIQYAVSDIAWITPLRDGLNLVAKEYVATQGLLNGNGVLVLSEFAGASVELPYSIFTNPYDRVNMVSSLLKALVIDPEEASIRLKRSLEQIKHYDIHYWGTDFVKELEKSQEKVTINNK</sequence>
<dbReference type="SFLD" id="SFLDG01140">
    <property type="entry name" value="C2.B:_Phosphomannomutase_and_P"/>
    <property type="match status" value="1"/>
</dbReference>
<gene>
    <name evidence="3" type="primary">ggpS</name>
    <name evidence="3" type="ORF">ACFQ2C_16465</name>
</gene>
<proteinExistence type="inferred from homology"/>
<dbReference type="Pfam" id="PF00982">
    <property type="entry name" value="Glyco_transf_20"/>
    <property type="match status" value="1"/>
</dbReference>
<evidence type="ECO:0000313" key="4">
    <source>
        <dbReference type="Proteomes" id="UP001597205"/>
    </source>
</evidence>
<dbReference type="InterPro" id="IPR023214">
    <property type="entry name" value="HAD_sf"/>
</dbReference>
<dbReference type="InterPro" id="IPR006380">
    <property type="entry name" value="SPP-like_dom"/>
</dbReference>
<dbReference type="SUPFAM" id="SSF56784">
    <property type="entry name" value="HAD-like"/>
    <property type="match status" value="1"/>
</dbReference>
<reference evidence="4" key="1">
    <citation type="journal article" date="2019" name="Int. J. Syst. Evol. Microbiol.">
        <title>The Global Catalogue of Microorganisms (GCM) 10K type strain sequencing project: providing services to taxonomists for standard genome sequencing and annotation.</title>
        <authorList>
            <consortium name="The Broad Institute Genomics Platform"/>
            <consortium name="The Broad Institute Genome Sequencing Center for Infectious Disease"/>
            <person name="Wu L."/>
            <person name="Ma J."/>
        </authorList>
    </citation>
    <scope>NUCLEOTIDE SEQUENCE [LARGE SCALE GENOMIC DNA]</scope>
    <source>
        <strain evidence="4">CCUG 52468</strain>
    </source>
</reference>
<keyword evidence="4" id="KW-1185">Reference proteome</keyword>
<dbReference type="NCBIfam" id="TIGR02398">
    <property type="entry name" value="gluc_glyc_Psyn"/>
    <property type="match status" value="1"/>
</dbReference>
<dbReference type="EC" id="2.4.1.213" evidence="3"/>
<dbReference type="CDD" id="cd03788">
    <property type="entry name" value="GT20_TPS"/>
    <property type="match status" value="1"/>
</dbReference>
<name>A0ABW3RPS8_9SPHI</name>
<dbReference type="NCBIfam" id="TIGR01484">
    <property type="entry name" value="HAD-SF-IIB"/>
    <property type="match status" value="1"/>
</dbReference>
<dbReference type="InterPro" id="IPR036412">
    <property type="entry name" value="HAD-like_sf"/>
</dbReference>
<organism evidence="3 4">
    <name type="scientific">Sphingobacterium daejeonense</name>
    <dbReference type="NCBI Taxonomy" id="371142"/>
    <lineage>
        <taxon>Bacteria</taxon>
        <taxon>Pseudomonadati</taxon>
        <taxon>Bacteroidota</taxon>
        <taxon>Sphingobacteriia</taxon>
        <taxon>Sphingobacteriales</taxon>
        <taxon>Sphingobacteriaceae</taxon>
        <taxon>Sphingobacterium</taxon>
    </lineage>
</organism>
<evidence type="ECO:0000256" key="1">
    <source>
        <dbReference type="ARBA" id="ARBA00008799"/>
    </source>
</evidence>